<sequence length="341" mass="37203">MKENRRHRLTAAVFAAIFMLLAAGCGGSSSQTQTEGAAAEEAVAMDAGSGGTIYENASGALEEREGAEAEGDAAKDGEAASETARKLIKTVDLTVETDEFDALLTNVEERTKELGGYIERSDVYNGSQASGYRSRSASLKVRVPSDRLDEFVEEVAERTNVTNRSEYVEDVTLQYVDLESHKKALYAEQESLLSMLEQAESIEDILAINAQLTDVRYQIESMESQLRTYDNQIDYSTVYLNVDEIEQYAPAEQTGAGDRIRTGFVKNLRRVGNGISNFFIELIIAIPLLVTAAVALGICIGIVFLAIRAGEKSAAARKSRAEKKRATDREKEQQGNGKTNG</sequence>
<keyword evidence="2" id="KW-0472">Membrane</keyword>
<feature type="signal peptide" evidence="3">
    <location>
        <begin position="1"/>
        <end position="22"/>
    </location>
</feature>
<keyword evidence="3" id="KW-0732">Signal</keyword>
<accession>A0A9D2MQQ9</accession>
<evidence type="ECO:0000259" key="4">
    <source>
        <dbReference type="Pfam" id="PF14257"/>
    </source>
</evidence>
<reference evidence="5" key="2">
    <citation type="submission" date="2021-04" db="EMBL/GenBank/DDBJ databases">
        <authorList>
            <person name="Gilroy R."/>
        </authorList>
    </citation>
    <scope>NUCLEOTIDE SEQUENCE</scope>
    <source>
        <strain evidence="5">USAMLcec3-2134</strain>
    </source>
</reference>
<feature type="compositionally biased region" description="Basic and acidic residues" evidence="1">
    <location>
        <begin position="324"/>
        <end position="333"/>
    </location>
</feature>
<reference evidence="5" key="1">
    <citation type="journal article" date="2021" name="PeerJ">
        <title>Extensive microbial diversity within the chicken gut microbiome revealed by metagenomics and culture.</title>
        <authorList>
            <person name="Gilroy R."/>
            <person name="Ravi A."/>
            <person name="Getino M."/>
            <person name="Pursley I."/>
            <person name="Horton D.L."/>
            <person name="Alikhan N.F."/>
            <person name="Baker D."/>
            <person name="Gharbi K."/>
            <person name="Hall N."/>
            <person name="Watson M."/>
            <person name="Adriaenssens E.M."/>
            <person name="Foster-Nyarko E."/>
            <person name="Jarju S."/>
            <person name="Secka A."/>
            <person name="Antonio M."/>
            <person name="Oren A."/>
            <person name="Chaudhuri R.R."/>
            <person name="La Ragione R."/>
            <person name="Hildebrand F."/>
            <person name="Pallen M.J."/>
        </authorList>
    </citation>
    <scope>NUCLEOTIDE SEQUENCE</scope>
    <source>
        <strain evidence="5">USAMLcec3-2134</strain>
    </source>
</reference>
<dbReference type="InterPro" id="IPR025645">
    <property type="entry name" value="DUF4349"/>
</dbReference>
<gene>
    <name evidence="5" type="ORF">H9763_07155</name>
</gene>
<dbReference type="PROSITE" id="PS51257">
    <property type="entry name" value="PROKAR_LIPOPROTEIN"/>
    <property type="match status" value="1"/>
</dbReference>
<feature type="domain" description="DUF4349" evidence="4">
    <location>
        <begin position="85"/>
        <end position="298"/>
    </location>
</feature>
<dbReference type="Proteomes" id="UP000886883">
    <property type="component" value="Unassembled WGS sequence"/>
</dbReference>
<feature type="transmembrane region" description="Helical" evidence="2">
    <location>
        <begin position="278"/>
        <end position="307"/>
    </location>
</feature>
<evidence type="ECO:0000313" key="5">
    <source>
        <dbReference type="EMBL" id="HJB91228.1"/>
    </source>
</evidence>
<name>A0A9D2MQQ9_9FIRM</name>
<evidence type="ECO:0000256" key="1">
    <source>
        <dbReference type="SAM" id="MobiDB-lite"/>
    </source>
</evidence>
<feature type="region of interest" description="Disordered" evidence="1">
    <location>
        <begin position="62"/>
        <end position="81"/>
    </location>
</feature>
<evidence type="ECO:0000313" key="6">
    <source>
        <dbReference type="Proteomes" id="UP000886883"/>
    </source>
</evidence>
<feature type="chain" id="PRO_5039007205" evidence="3">
    <location>
        <begin position="23"/>
        <end position="341"/>
    </location>
</feature>
<keyword evidence="2" id="KW-0812">Transmembrane</keyword>
<organism evidence="5 6">
    <name type="scientific">Candidatus Eisenbergiella merdigallinarum</name>
    <dbReference type="NCBI Taxonomy" id="2838552"/>
    <lineage>
        <taxon>Bacteria</taxon>
        <taxon>Bacillati</taxon>
        <taxon>Bacillota</taxon>
        <taxon>Clostridia</taxon>
        <taxon>Lachnospirales</taxon>
        <taxon>Lachnospiraceae</taxon>
        <taxon>Eisenbergiella</taxon>
    </lineage>
</organism>
<dbReference type="EMBL" id="DWXE01000026">
    <property type="protein sequence ID" value="HJB91228.1"/>
    <property type="molecule type" value="Genomic_DNA"/>
</dbReference>
<comment type="caution">
    <text evidence="5">The sequence shown here is derived from an EMBL/GenBank/DDBJ whole genome shotgun (WGS) entry which is preliminary data.</text>
</comment>
<feature type="region of interest" description="Disordered" evidence="1">
    <location>
        <begin position="317"/>
        <end position="341"/>
    </location>
</feature>
<dbReference type="Pfam" id="PF14257">
    <property type="entry name" value="DUF4349"/>
    <property type="match status" value="1"/>
</dbReference>
<proteinExistence type="predicted"/>
<feature type="compositionally biased region" description="Basic and acidic residues" evidence="1">
    <location>
        <begin position="62"/>
        <end position="78"/>
    </location>
</feature>
<dbReference type="AlphaFoldDB" id="A0A9D2MQQ9"/>
<evidence type="ECO:0000256" key="3">
    <source>
        <dbReference type="SAM" id="SignalP"/>
    </source>
</evidence>
<protein>
    <submittedName>
        <fullName evidence="5">DUF4349 domain-containing protein</fullName>
    </submittedName>
</protein>
<evidence type="ECO:0000256" key="2">
    <source>
        <dbReference type="SAM" id="Phobius"/>
    </source>
</evidence>
<keyword evidence="2" id="KW-1133">Transmembrane helix</keyword>